<evidence type="ECO:0000313" key="1">
    <source>
        <dbReference type="EMBL" id="KKQ15191.1"/>
    </source>
</evidence>
<proteinExistence type="predicted"/>
<feature type="non-terminal residue" evidence="1">
    <location>
        <position position="1"/>
    </location>
</feature>
<protein>
    <recommendedName>
        <fullName evidence="3">PIN domain-containing protein</fullName>
    </recommendedName>
</protein>
<evidence type="ECO:0008006" key="3">
    <source>
        <dbReference type="Google" id="ProtNLM"/>
    </source>
</evidence>
<accession>A0A0G0IGM9</accession>
<dbReference type="InterPro" id="IPR029060">
    <property type="entry name" value="PIN-like_dom_sf"/>
</dbReference>
<comment type="caution">
    <text evidence="1">The sequence shown here is derived from an EMBL/GenBank/DDBJ whole genome shotgun (WGS) entry which is preliminary data.</text>
</comment>
<gene>
    <name evidence="1" type="ORF">US28_C0021G0022</name>
</gene>
<dbReference type="SUPFAM" id="SSF88723">
    <property type="entry name" value="PIN domain-like"/>
    <property type="match status" value="1"/>
</dbReference>
<reference evidence="1 2" key="1">
    <citation type="journal article" date="2015" name="Nature">
        <title>rRNA introns, odd ribosomes, and small enigmatic genomes across a large radiation of phyla.</title>
        <authorList>
            <person name="Brown C.T."/>
            <person name="Hug L.A."/>
            <person name="Thomas B.C."/>
            <person name="Sharon I."/>
            <person name="Castelle C.J."/>
            <person name="Singh A."/>
            <person name="Wilkins M.J."/>
            <person name="Williams K.H."/>
            <person name="Banfield J.F."/>
        </authorList>
    </citation>
    <scope>NUCLEOTIDE SEQUENCE [LARGE SCALE GENOMIC DNA]</scope>
</reference>
<organism evidence="1 2">
    <name type="scientific">Candidatus Daviesbacteria bacterium GW2011_GWA1_36_8</name>
    <dbReference type="NCBI Taxonomy" id="1618417"/>
    <lineage>
        <taxon>Bacteria</taxon>
        <taxon>Candidatus Daviesiibacteriota</taxon>
    </lineage>
</organism>
<dbReference type="Gene3D" id="3.40.50.1010">
    <property type="entry name" value="5'-nuclease"/>
    <property type="match status" value="1"/>
</dbReference>
<name>A0A0G0IGM9_9BACT</name>
<dbReference type="AlphaFoldDB" id="A0A0G0IGM9"/>
<dbReference type="Proteomes" id="UP000034448">
    <property type="component" value="Unassembled WGS sequence"/>
</dbReference>
<evidence type="ECO:0000313" key="2">
    <source>
        <dbReference type="Proteomes" id="UP000034448"/>
    </source>
</evidence>
<dbReference type="EMBL" id="LBSJ01000021">
    <property type="protein sequence ID" value="KKQ15191.1"/>
    <property type="molecule type" value="Genomic_DNA"/>
</dbReference>
<sequence>PETADAIMEYTKAGLFNIEAVNNEVLISAISFLDKNRSKHATLFDGVVAAIAQKYKADAIFSFDKFYKTKGFKLASEL</sequence>